<name>J9FQN8_9ZZZZ</name>
<proteinExistence type="predicted"/>
<organism evidence="1">
    <name type="scientific">gut metagenome</name>
    <dbReference type="NCBI Taxonomy" id="749906"/>
    <lineage>
        <taxon>unclassified sequences</taxon>
        <taxon>metagenomes</taxon>
        <taxon>organismal metagenomes</taxon>
    </lineage>
</organism>
<dbReference type="EMBL" id="AMCI01009343">
    <property type="protein sequence ID" value="EJW89674.1"/>
    <property type="molecule type" value="Genomic_DNA"/>
</dbReference>
<dbReference type="AlphaFoldDB" id="J9FQN8"/>
<accession>J9FQN8</accession>
<sequence>PFADIVGDYSCHDRDVKRS</sequence>
<feature type="non-terminal residue" evidence="1">
    <location>
        <position position="1"/>
    </location>
</feature>
<gene>
    <name evidence="1" type="ORF">EVA_22219</name>
</gene>
<evidence type="ECO:0000313" key="1">
    <source>
        <dbReference type="EMBL" id="EJW89674.1"/>
    </source>
</evidence>
<comment type="caution">
    <text evidence="1">The sequence shown here is derived from an EMBL/GenBank/DDBJ whole genome shotgun (WGS) entry which is preliminary data.</text>
</comment>
<protein>
    <submittedName>
        <fullName evidence="1">Uncharacterized protein</fullName>
    </submittedName>
</protein>
<reference evidence="1" key="1">
    <citation type="journal article" date="2012" name="PLoS ONE">
        <title>Gene sets for utilization of primary and secondary nutrition supplies in the distal gut of endangered iberian lynx.</title>
        <authorList>
            <person name="Alcaide M."/>
            <person name="Messina E."/>
            <person name="Richter M."/>
            <person name="Bargiela R."/>
            <person name="Peplies J."/>
            <person name="Huws S.A."/>
            <person name="Newbold C.J."/>
            <person name="Golyshin P.N."/>
            <person name="Simon M.A."/>
            <person name="Lopez G."/>
            <person name="Yakimov M.M."/>
            <person name="Ferrer M."/>
        </authorList>
    </citation>
    <scope>NUCLEOTIDE SEQUENCE</scope>
</reference>